<dbReference type="GO" id="GO:0016787">
    <property type="term" value="F:hydrolase activity"/>
    <property type="evidence" value="ECO:0007669"/>
    <property type="project" value="UniProtKB-KW"/>
</dbReference>
<keyword evidence="2 10" id="KW-0479">Metal-binding</keyword>
<comment type="function">
    <text evidence="10">CRISPR (clustered regularly interspaced short palindromic repeat), is an adaptive immune system that provides protection against mobile genetic elements (viruses, transposable elements and conjugative plasmids). CRISPR clusters contain spacers, sequences complementary to antecedent mobile elements, and target invading nucleic acids. CRISPR clusters are transcribed and processed into CRISPR RNA (crRNA). Acts as a dsDNA endonuclease. Involved in the integration of spacer DNA into the CRISPR cassette.</text>
</comment>
<dbReference type="Gene3D" id="1.20.120.920">
    <property type="entry name" value="CRISPR-associated endonuclease Cas1, C-terminal domain"/>
    <property type="match status" value="1"/>
</dbReference>
<dbReference type="Pfam" id="PF01867">
    <property type="entry name" value="Cas_Cas1"/>
    <property type="match status" value="1"/>
</dbReference>
<dbReference type="NCBIfam" id="TIGR00287">
    <property type="entry name" value="cas1"/>
    <property type="match status" value="1"/>
</dbReference>
<reference evidence="13" key="1">
    <citation type="submission" date="2016-10" db="EMBL/GenBank/DDBJ databases">
        <authorList>
            <person name="Varghese N."/>
            <person name="Submissions S."/>
        </authorList>
    </citation>
    <scope>NUCLEOTIDE SEQUENCE [LARGE SCALE GENOMIC DNA]</scope>
    <source>
        <strain evidence="13">Nm10</strain>
    </source>
</reference>
<dbReference type="EMBL" id="FNLN01000061">
    <property type="protein sequence ID" value="SDU34449.1"/>
    <property type="molecule type" value="Genomic_DNA"/>
</dbReference>
<feature type="binding site" evidence="10">
    <location>
        <position position="333"/>
    </location>
    <ligand>
        <name>Mn(2+)</name>
        <dbReference type="ChEBI" id="CHEBI:29035"/>
    </ligand>
</feature>
<dbReference type="PANTHER" id="PTHR34353:SF2">
    <property type="entry name" value="CRISPR-ASSOCIATED ENDONUCLEASE CAS1 1"/>
    <property type="match status" value="1"/>
</dbReference>
<evidence type="ECO:0000256" key="10">
    <source>
        <dbReference type="HAMAP-Rule" id="MF_01470"/>
    </source>
</evidence>
<keyword evidence="13" id="KW-1185">Reference proteome</keyword>
<dbReference type="InterPro" id="IPR002729">
    <property type="entry name" value="CRISPR-assoc_Cas1"/>
</dbReference>
<evidence type="ECO:0000256" key="1">
    <source>
        <dbReference type="ARBA" id="ARBA00022722"/>
    </source>
</evidence>
<dbReference type="AlphaFoldDB" id="A0A1H2HRV0"/>
<dbReference type="InterPro" id="IPR017895">
    <property type="entry name" value="HTH_IS408/IS1162_type"/>
</dbReference>
<dbReference type="GO" id="GO:0004519">
    <property type="term" value="F:endonuclease activity"/>
    <property type="evidence" value="ECO:0007669"/>
    <property type="project" value="UniProtKB-UniRule"/>
</dbReference>
<feature type="binding site" evidence="10">
    <location>
        <position position="426"/>
    </location>
    <ligand>
        <name>Mn(2+)</name>
        <dbReference type="ChEBI" id="CHEBI:29035"/>
    </ligand>
</feature>
<evidence type="ECO:0000259" key="11">
    <source>
        <dbReference type="PROSITE" id="PS50532"/>
    </source>
</evidence>
<comment type="similarity">
    <text evidence="10">Belongs to the CRISPR-associated endonuclease Cas1 family.</text>
</comment>
<evidence type="ECO:0000256" key="9">
    <source>
        <dbReference type="ARBA" id="ARBA00038592"/>
    </source>
</evidence>
<sequence>MAYTSLPIEKVRELLRMKFEENLPHRAIGRQLGIGHVSVCYLSKKFIASGQIWPTQLTNDELQLLFYREKIISKPVRALPDFDEVKLKLDNGISLRKIWKSYHLQYPEGYGRSRFHELYRLWLVNRLDLSTQLQVVSNPNTSTEFKHALKNQTVNSKNSDMTENIGEALRNAEGDWYSQVHEKTVITLAGHGARLTVERDELAINPGTSASTVKDKAKTLARGVHGIKAIVIVGYAGYITLDAIEWLAQQNVALYTIDLVGDLCLNLVPAISPHRPFQRRAQYTANSFLIARSIVIEKLNEASRVKPEVTLLYRRIQNDISRMNSLEMLRLAEGRAAQLYWNQWNFELAHYKDLPEHWRKYSNRTSPLTGSGRKAVHPVNAMLNYGYTILAGRLERALVYEGYDPAAGALHAYLDGRPSLAWDLIELLRPTVDEQLIGWIQTQKWRKRDFEVNDEGKVYLRQQLARVVIQKSWIPDVKIKQAIKWYGGKLVGRKEKFKVG</sequence>
<feature type="binding site" evidence="10">
    <location>
        <position position="411"/>
    </location>
    <ligand>
        <name>Mn(2+)</name>
        <dbReference type="ChEBI" id="CHEBI:29035"/>
    </ligand>
</feature>
<dbReference type="GO" id="GO:0003677">
    <property type="term" value="F:DNA binding"/>
    <property type="evidence" value="ECO:0007669"/>
    <property type="project" value="UniProtKB-KW"/>
</dbReference>
<dbReference type="EC" id="3.1.-.-" evidence="10"/>
<dbReference type="GO" id="GO:0046872">
    <property type="term" value="F:metal ion binding"/>
    <property type="evidence" value="ECO:0007669"/>
    <property type="project" value="UniProtKB-UniRule"/>
</dbReference>
<dbReference type="PANTHER" id="PTHR34353">
    <property type="entry name" value="CRISPR-ASSOCIATED ENDONUCLEASE CAS1 1"/>
    <property type="match status" value="1"/>
</dbReference>
<dbReference type="RefSeq" id="WP_082633023.1">
    <property type="nucleotide sequence ID" value="NZ_CP013341.1"/>
</dbReference>
<name>A0A1H2HRV0_9PROT</name>
<keyword evidence="1 10" id="KW-0540">Nuclease</keyword>
<dbReference type="InterPro" id="IPR042206">
    <property type="entry name" value="CRISPR-assoc_Cas1_C"/>
</dbReference>
<evidence type="ECO:0000256" key="4">
    <source>
        <dbReference type="ARBA" id="ARBA00022801"/>
    </source>
</evidence>
<evidence type="ECO:0000256" key="3">
    <source>
        <dbReference type="ARBA" id="ARBA00022759"/>
    </source>
</evidence>
<keyword evidence="8 10" id="KW-0464">Manganese</keyword>
<proteinExistence type="inferred from homology"/>
<keyword evidence="7 10" id="KW-0238">DNA-binding</keyword>
<evidence type="ECO:0000256" key="8">
    <source>
        <dbReference type="ARBA" id="ARBA00023211"/>
    </source>
</evidence>
<evidence type="ECO:0000313" key="12">
    <source>
        <dbReference type="EMBL" id="SDU34449.1"/>
    </source>
</evidence>
<evidence type="ECO:0000256" key="2">
    <source>
        <dbReference type="ARBA" id="ARBA00022723"/>
    </source>
</evidence>
<keyword evidence="4 10" id="KW-0378">Hydrolase</keyword>
<feature type="domain" description="HTH IS408-type" evidence="11">
    <location>
        <begin position="11"/>
        <end position="89"/>
    </location>
</feature>
<dbReference type="HAMAP" id="MF_01470">
    <property type="entry name" value="Cas1"/>
    <property type="match status" value="1"/>
</dbReference>
<dbReference type="GO" id="GO:0043571">
    <property type="term" value="P:maintenance of CRISPR repeat elements"/>
    <property type="evidence" value="ECO:0007669"/>
    <property type="project" value="UniProtKB-UniRule"/>
</dbReference>
<evidence type="ECO:0000256" key="6">
    <source>
        <dbReference type="ARBA" id="ARBA00023118"/>
    </source>
</evidence>
<dbReference type="PROSITE" id="PS50532">
    <property type="entry name" value="HTH_IS408"/>
    <property type="match status" value="1"/>
</dbReference>
<keyword evidence="6 10" id="KW-0051">Antiviral defense</keyword>
<keyword evidence="3 10" id="KW-0255">Endonuclease</keyword>
<organism evidence="12 13">
    <name type="scientific">Nitrosomonas ureae</name>
    <dbReference type="NCBI Taxonomy" id="44577"/>
    <lineage>
        <taxon>Bacteria</taxon>
        <taxon>Pseudomonadati</taxon>
        <taxon>Pseudomonadota</taxon>
        <taxon>Betaproteobacteria</taxon>
        <taxon>Nitrosomonadales</taxon>
        <taxon>Nitrosomonadaceae</taxon>
        <taxon>Nitrosomonas</taxon>
    </lineage>
</organism>
<dbReference type="CDD" id="cd09634">
    <property type="entry name" value="Cas1_I-II-III"/>
    <property type="match status" value="1"/>
</dbReference>
<evidence type="ECO:0000256" key="5">
    <source>
        <dbReference type="ARBA" id="ARBA00022842"/>
    </source>
</evidence>
<comment type="cofactor">
    <cofactor evidence="10">
        <name>Mg(2+)</name>
        <dbReference type="ChEBI" id="CHEBI:18420"/>
    </cofactor>
    <cofactor evidence="10">
        <name>Mn(2+)</name>
        <dbReference type="ChEBI" id="CHEBI:29035"/>
    </cofactor>
</comment>
<comment type="subunit">
    <text evidence="9 10">Homodimer, forms a heterotetramer with a Cas2 homodimer.</text>
</comment>
<protein>
    <recommendedName>
        <fullName evidence="10">CRISPR-associated endonuclease Cas1</fullName>
        <ecNumber evidence="10">3.1.-.-</ecNumber>
    </recommendedName>
</protein>
<dbReference type="GO" id="GO:0051607">
    <property type="term" value="P:defense response to virus"/>
    <property type="evidence" value="ECO:0007669"/>
    <property type="project" value="UniProtKB-UniRule"/>
</dbReference>
<keyword evidence="5 10" id="KW-0460">Magnesium</keyword>
<evidence type="ECO:0000313" key="13">
    <source>
        <dbReference type="Proteomes" id="UP000182882"/>
    </source>
</evidence>
<dbReference type="InterPro" id="IPR050646">
    <property type="entry name" value="Cas1"/>
</dbReference>
<accession>A0A1H2HRV0</accession>
<dbReference type="Proteomes" id="UP000182882">
    <property type="component" value="Unassembled WGS sequence"/>
</dbReference>
<gene>
    <name evidence="10" type="primary">cas1</name>
    <name evidence="12" type="ORF">SAMN05216406_1614</name>
</gene>
<evidence type="ECO:0000256" key="7">
    <source>
        <dbReference type="ARBA" id="ARBA00023125"/>
    </source>
</evidence>